<evidence type="ECO:0000313" key="3">
    <source>
        <dbReference type="EMBL" id="GMH67904.1"/>
    </source>
</evidence>
<comment type="caution">
    <text evidence="3">The sequence shown here is derived from an EMBL/GenBank/DDBJ whole genome shotgun (WGS) entry which is preliminary data.</text>
</comment>
<dbReference type="PROSITE" id="PS51419">
    <property type="entry name" value="RAB"/>
    <property type="match status" value="1"/>
</dbReference>
<evidence type="ECO:0000256" key="1">
    <source>
        <dbReference type="ARBA" id="ARBA00022741"/>
    </source>
</evidence>
<dbReference type="PROSITE" id="PS51421">
    <property type="entry name" value="RAS"/>
    <property type="match status" value="1"/>
</dbReference>
<dbReference type="FunFam" id="3.40.50.300:FF:000808">
    <property type="entry name" value="Small GTP-binding protein, putative"/>
    <property type="match status" value="1"/>
</dbReference>
<organism evidence="3 4">
    <name type="scientific">Triparma strigata</name>
    <dbReference type="NCBI Taxonomy" id="1606541"/>
    <lineage>
        <taxon>Eukaryota</taxon>
        <taxon>Sar</taxon>
        <taxon>Stramenopiles</taxon>
        <taxon>Ochrophyta</taxon>
        <taxon>Bolidophyceae</taxon>
        <taxon>Parmales</taxon>
        <taxon>Triparmaceae</taxon>
        <taxon>Triparma</taxon>
    </lineage>
</organism>
<dbReference type="Pfam" id="PF00071">
    <property type="entry name" value="Ras"/>
    <property type="match status" value="1"/>
</dbReference>
<dbReference type="OrthoDB" id="63533at2759"/>
<dbReference type="Gene3D" id="3.40.50.300">
    <property type="entry name" value="P-loop containing nucleotide triphosphate hydrolases"/>
    <property type="match status" value="1"/>
</dbReference>
<dbReference type="EMBL" id="BRXY01000120">
    <property type="protein sequence ID" value="GMH67904.1"/>
    <property type="molecule type" value="Genomic_DNA"/>
</dbReference>
<evidence type="ECO:0000256" key="2">
    <source>
        <dbReference type="ARBA" id="ARBA00023134"/>
    </source>
</evidence>
<dbReference type="AlphaFoldDB" id="A0A9W7A9A8"/>
<protein>
    <submittedName>
        <fullName evidence="3">Uncharacterized protein</fullName>
    </submittedName>
</protein>
<keyword evidence="1" id="KW-0547">Nucleotide-binding</keyword>
<dbReference type="SMART" id="SM00175">
    <property type="entry name" value="RAB"/>
    <property type="match status" value="1"/>
</dbReference>
<dbReference type="GO" id="GO:0003924">
    <property type="term" value="F:GTPase activity"/>
    <property type="evidence" value="ECO:0007669"/>
    <property type="project" value="InterPro"/>
</dbReference>
<dbReference type="SUPFAM" id="SSF52540">
    <property type="entry name" value="P-loop containing nucleoside triphosphate hydrolases"/>
    <property type="match status" value="1"/>
</dbReference>
<name>A0A9W7A9A8_9STRA</name>
<dbReference type="InterPro" id="IPR027417">
    <property type="entry name" value="P-loop_NTPase"/>
</dbReference>
<keyword evidence="2" id="KW-0342">GTP-binding</keyword>
<keyword evidence="4" id="KW-1185">Reference proteome</keyword>
<accession>A0A9W7A9A8</accession>
<dbReference type="InterPro" id="IPR050227">
    <property type="entry name" value="Rab"/>
</dbReference>
<dbReference type="PRINTS" id="PR00449">
    <property type="entry name" value="RASTRNSFRMNG"/>
</dbReference>
<dbReference type="NCBIfam" id="TIGR00231">
    <property type="entry name" value="small_GTP"/>
    <property type="match status" value="1"/>
</dbReference>
<sequence length="218" mass="24032">MSAVREAKVVFLGSSGVGKTSLVRSFVTSTFSPHQETTIGASYLSKIMRLDTSTCSTCNPSTPSTRDIIKFNVWDTAGQEKYESLAQMYYRNCDAAVVVFSVKDRSSYLKAQQWVDTLKANVVNVDDVVIIICGNKRDLLLARGEPDDEFVERPVPTMEVEAYAKSVGGIYMETSAMDVKKVEDVFTRIACLLPNIDDDEEESIKLHEVRGASGNGCC</sequence>
<dbReference type="SMART" id="SM00174">
    <property type="entry name" value="RHO"/>
    <property type="match status" value="1"/>
</dbReference>
<evidence type="ECO:0000313" key="4">
    <source>
        <dbReference type="Proteomes" id="UP001165085"/>
    </source>
</evidence>
<dbReference type="SMART" id="SM00176">
    <property type="entry name" value="RAN"/>
    <property type="match status" value="1"/>
</dbReference>
<dbReference type="InterPro" id="IPR005225">
    <property type="entry name" value="Small_GTP-bd"/>
</dbReference>
<proteinExistence type="predicted"/>
<dbReference type="Proteomes" id="UP001165085">
    <property type="component" value="Unassembled WGS sequence"/>
</dbReference>
<reference evidence="4" key="1">
    <citation type="journal article" date="2023" name="Commun. Biol.">
        <title>Genome analysis of Parmales, the sister group of diatoms, reveals the evolutionary specialization of diatoms from phago-mixotrophs to photoautotrophs.</title>
        <authorList>
            <person name="Ban H."/>
            <person name="Sato S."/>
            <person name="Yoshikawa S."/>
            <person name="Yamada K."/>
            <person name="Nakamura Y."/>
            <person name="Ichinomiya M."/>
            <person name="Sato N."/>
            <person name="Blanc-Mathieu R."/>
            <person name="Endo H."/>
            <person name="Kuwata A."/>
            <person name="Ogata H."/>
        </authorList>
    </citation>
    <scope>NUCLEOTIDE SEQUENCE [LARGE SCALE GENOMIC DNA]</scope>
    <source>
        <strain evidence="4">NIES 3701</strain>
    </source>
</reference>
<dbReference type="GO" id="GO:0005525">
    <property type="term" value="F:GTP binding"/>
    <property type="evidence" value="ECO:0007669"/>
    <property type="project" value="UniProtKB-KW"/>
</dbReference>
<dbReference type="InterPro" id="IPR001806">
    <property type="entry name" value="Small_GTPase"/>
</dbReference>
<dbReference type="PANTHER" id="PTHR47977">
    <property type="entry name" value="RAS-RELATED PROTEIN RAB"/>
    <property type="match status" value="1"/>
</dbReference>
<dbReference type="SMART" id="SM00173">
    <property type="entry name" value="RAS"/>
    <property type="match status" value="1"/>
</dbReference>
<gene>
    <name evidence="3" type="ORF">TrST_g13536</name>
</gene>
<dbReference type="PROSITE" id="PS51420">
    <property type="entry name" value="RHO"/>
    <property type="match status" value="1"/>
</dbReference>